<dbReference type="EMBL" id="BAABFO010000001">
    <property type="protein sequence ID" value="GAA4322999.1"/>
    <property type="molecule type" value="Genomic_DNA"/>
</dbReference>
<gene>
    <name evidence="3" type="ORF">GCM10023144_03490</name>
</gene>
<feature type="transmembrane region" description="Helical" evidence="1">
    <location>
        <begin position="12"/>
        <end position="37"/>
    </location>
</feature>
<sequence length="193" mass="19284">MRRPLSSAARQRGFTLVEVAIVAAIVLIAAVVGVPAINGYVIENKVPSVAQDLQRFVVRMKASTQGLGEAPYTGSTTALLGNALRGSGVITVSGTGAAAVVRHGLGASDGRITLAADTITVAGDSFAIGLDKVNEAACPGLAAAMQRVSERIVVNGDTVKEPAAGGATGAYDAVAADSACVAGDANAFTFTAR</sequence>
<reference evidence="4" key="1">
    <citation type="journal article" date="2019" name="Int. J. Syst. Evol. Microbiol.">
        <title>The Global Catalogue of Microorganisms (GCM) 10K type strain sequencing project: providing services to taxonomists for standard genome sequencing and annotation.</title>
        <authorList>
            <consortium name="The Broad Institute Genomics Platform"/>
            <consortium name="The Broad Institute Genome Sequencing Center for Infectious Disease"/>
            <person name="Wu L."/>
            <person name="Ma J."/>
        </authorList>
    </citation>
    <scope>NUCLEOTIDE SEQUENCE [LARGE SCALE GENOMIC DNA]</scope>
    <source>
        <strain evidence="4">JCM 17666</strain>
    </source>
</reference>
<evidence type="ECO:0000259" key="2">
    <source>
        <dbReference type="Pfam" id="PF08805"/>
    </source>
</evidence>
<dbReference type="InterPro" id="IPR014911">
    <property type="entry name" value="PilS_N"/>
</dbReference>
<dbReference type="Gene3D" id="3.30.1690.10">
    <property type="entry name" value="TcpA-like pilin"/>
    <property type="match status" value="1"/>
</dbReference>
<keyword evidence="4" id="KW-1185">Reference proteome</keyword>
<dbReference type="RefSeq" id="WP_345245685.1">
    <property type="nucleotide sequence ID" value="NZ_BAABFO010000001.1"/>
</dbReference>
<accession>A0ABP8GFD9</accession>
<evidence type="ECO:0000313" key="4">
    <source>
        <dbReference type="Proteomes" id="UP001501671"/>
    </source>
</evidence>
<dbReference type="SUPFAM" id="SSF54523">
    <property type="entry name" value="Pili subunits"/>
    <property type="match status" value="1"/>
</dbReference>
<feature type="domain" description="Type 4 secretion system PilS N-terminal" evidence="2">
    <location>
        <begin position="106"/>
        <end position="192"/>
    </location>
</feature>
<proteinExistence type="predicted"/>
<dbReference type="InterPro" id="IPR045584">
    <property type="entry name" value="Pilin-like"/>
</dbReference>
<evidence type="ECO:0000313" key="3">
    <source>
        <dbReference type="EMBL" id="GAA4322999.1"/>
    </source>
</evidence>
<dbReference type="Pfam" id="PF08805">
    <property type="entry name" value="PilS"/>
    <property type="match status" value="1"/>
</dbReference>
<dbReference type="InterPro" id="IPR012902">
    <property type="entry name" value="N_methyl_site"/>
</dbReference>
<name>A0ABP8GFD9_9BURK</name>
<protein>
    <submittedName>
        <fullName evidence="3">Type 4 pilus major pilin</fullName>
    </submittedName>
</protein>
<keyword evidence="1" id="KW-0472">Membrane</keyword>
<keyword evidence="1" id="KW-1133">Transmembrane helix</keyword>
<dbReference type="Proteomes" id="UP001501671">
    <property type="component" value="Unassembled WGS sequence"/>
</dbReference>
<evidence type="ECO:0000256" key="1">
    <source>
        <dbReference type="SAM" id="Phobius"/>
    </source>
</evidence>
<dbReference type="NCBIfam" id="TIGR02532">
    <property type="entry name" value="IV_pilin_GFxxxE"/>
    <property type="match status" value="1"/>
</dbReference>
<dbReference type="Pfam" id="PF07963">
    <property type="entry name" value="N_methyl"/>
    <property type="match status" value="1"/>
</dbReference>
<organism evidence="3 4">
    <name type="scientific">Pigmentiphaga soli</name>
    <dbReference type="NCBI Taxonomy" id="1007095"/>
    <lineage>
        <taxon>Bacteria</taxon>
        <taxon>Pseudomonadati</taxon>
        <taxon>Pseudomonadota</taxon>
        <taxon>Betaproteobacteria</taxon>
        <taxon>Burkholderiales</taxon>
        <taxon>Alcaligenaceae</taxon>
        <taxon>Pigmentiphaga</taxon>
    </lineage>
</organism>
<comment type="caution">
    <text evidence="3">The sequence shown here is derived from an EMBL/GenBank/DDBJ whole genome shotgun (WGS) entry which is preliminary data.</text>
</comment>
<dbReference type="PROSITE" id="PS00409">
    <property type="entry name" value="PROKAR_NTER_METHYL"/>
    <property type="match status" value="1"/>
</dbReference>
<keyword evidence="1" id="KW-0812">Transmembrane</keyword>